<proteinExistence type="predicted"/>
<name>A0A2N3KZM0_9PROT</name>
<gene>
    <name evidence="1" type="ORF">COO20_01850</name>
</gene>
<dbReference type="OrthoDB" id="2986549at2"/>
<accession>A0A2N3KZM0</accession>
<evidence type="ECO:0000313" key="2">
    <source>
        <dbReference type="Proteomes" id="UP000233597"/>
    </source>
</evidence>
<evidence type="ECO:0000313" key="1">
    <source>
        <dbReference type="EMBL" id="PKR55983.1"/>
    </source>
</evidence>
<organism evidence="1 2">
    <name type="scientific">Thalassospira marina</name>
    <dbReference type="NCBI Taxonomy" id="2048283"/>
    <lineage>
        <taxon>Bacteria</taxon>
        <taxon>Pseudomonadati</taxon>
        <taxon>Pseudomonadota</taxon>
        <taxon>Alphaproteobacteria</taxon>
        <taxon>Rhodospirillales</taxon>
        <taxon>Thalassospiraceae</taxon>
        <taxon>Thalassospira</taxon>
    </lineage>
</organism>
<dbReference type="EMBL" id="NWTK01000001">
    <property type="protein sequence ID" value="PKR55983.1"/>
    <property type="molecule type" value="Genomic_DNA"/>
</dbReference>
<protein>
    <submittedName>
        <fullName evidence="1">Uncharacterized protein</fullName>
    </submittedName>
</protein>
<dbReference type="RefSeq" id="WP_101263971.1">
    <property type="nucleotide sequence ID" value="NZ_NWTK01000001.1"/>
</dbReference>
<dbReference type="Proteomes" id="UP000233597">
    <property type="component" value="Unassembled WGS sequence"/>
</dbReference>
<sequence length="247" mass="28298">MPDLKVQIDQNRLISGQYGPVTFGPWGVEASDRHSFLTLDDNSRDITQTGQDYQFRQGLWHLDYQTAFDPDDQSLCIRARFTARVASPLQDAVIRLVFDKSSIDHGIIAGKCIRHTNSDKYRLHPVPNVTLQAGSHRITVTLDHADGAGRFSPFMYLRDRDDHWIIHARLLPHAPIDDIWLRWANRFFTLSCPNALARTIWHLPGGKALFWRLREKWGRHAPEIQAVPLNIIPAGHSLALEVTCRFH</sequence>
<comment type="caution">
    <text evidence="1">The sequence shown here is derived from an EMBL/GenBank/DDBJ whole genome shotgun (WGS) entry which is preliminary data.</text>
</comment>
<dbReference type="AlphaFoldDB" id="A0A2N3KZM0"/>
<reference evidence="1 2" key="1">
    <citation type="submission" date="2017-09" db="EMBL/GenBank/DDBJ databases">
        <title>Biodiversity and function of Thalassospira species in the particle-attached aromatic-hydrocarbon-degrading consortia from the surface seawater of the South China Sea.</title>
        <authorList>
            <person name="Dong C."/>
            <person name="Liu R."/>
            <person name="Shao Z."/>
        </authorList>
    </citation>
    <scope>NUCLEOTIDE SEQUENCE [LARGE SCALE GENOMIC DNA]</scope>
    <source>
        <strain evidence="1 2">CSC1P2</strain>
    </source>
</reference>